<accession>A0A2S0VTY9</accession>
<dbReference type="Proteomes" id="UP000244441">
    <property type="component" value="Chromosome"/>
</dbReference>
<evidence type="ECO:0000256" key="10">
    <source>
        <dbReference type="ARBA" id="ARBA00022692"/>
    </source>
</evidence>
<dbReference type="NCBIfam" id="TIGR02966">
    <property type="entry name" value="phoR_proteo"/>
    <property type="match status" value="1"/>
</dbReference>
<dbReference type="InterPro" id="IPR004358">
    <property type="entry name" value="Sig_transdc_His_kin-like_C"/>
</dbReference>
<dbReference type="InterPro" id="IPR014310">
    <property type="entry name" value="Sig_transdc_His_kinase_PhoR"/>
</dbReference>
<protein>
    <recommendedName>
        <fullName evidence="4">Phosphate regulon sensor protein PhoR</fullName>
        <ecNumber evidence="3">2.7.13.3</ecNumber>
    </recommendedName>
</protein>
<evidence type="ECO:0000256" key="17">
    <source>
        <dbReference type="ARBA" id="ARBA00025207"/>
    </source>
</evidence>
<evidence type="ECO:0000256" key="3">
    <source>
        <dbReference type="ARBA" id="ARBA00012438"/>
    </source>
</evidence>
<dbReference type="GO" id="GO:0005524">
    <property type="term" value="F:ATP binding"/>
    <property type="evidence" value="ECO:0007669"/>
    <property type="project" value="UniProtKB-KW"/>
</dbReference>
<evidence type="ECO:0000256" key="6">
    <source>
        <dbReference type="ARBA" id="ARBA00022475"/>
    </source>
</evidence>
<keyword evidence="13" id="KW-0067">ATP-binding</keyword>
<dbReference type="Gene3D" id="3.30.565.10">
    <property type="entry name" value="Histidine kinase-like ATPase, C-terminal domain"/>
    <property type="match status" value="1"/>
</dbReference>
<dbReference type="SMART" id="SM00387">
    <property type="entry name" value="HATPase_c"/>
    <property type="match status" value="1"/>
</dbReference>
<dbReference type="OrthoDB" id="9813151at2"/>
<dbReference type="InterPro" id="IPR005467">
    <property type="entry name" value="His_kinase_dom"/>
</dbReference>
<evidence type="ECO:0000313" key="20">
    <source>
        <dbReference type="EMBL" id="AWB67678.1"/>
    </source>
</evidence>
<dbReference type="SUPFAM" id="SSF47384">
    <property type="entry name" value="Homodimeric domain of signal transducing histidine kinase"/>
    <property type="match status" value="1"/>
</dbReference>
<dbReference type="FunFam" id="1.10.287.130:FF:000001">
    <property type="entry name" value="Two-component sensor histidine kinase"/>
    <property type="match status" value="1"/>
</dbReference>
<dbReference type="GO" id="GO:0006817">
    <property type="term" value="P:phosphate ion transport"/>
    <property type="evidence" value="ECO:0007669"/>
    <property type="project" value="UniProtKB-KW"/>
</dbReference>
<dbReference type="SMART" id="SM00388">
    <property type="entry name" value="HisKA"/>
    <property type="match status" value="1"/>
</dbReference>
<dbReference type="RefSeq" id="WP_108603748.1">
    <property type="nucleotide sequence ID" value="NZ_CP026604.1"/>
</dbReference>
<evidence type="ECO:0000256" key="12">
    <source>
        <dbReference type="ARBA" id="ARBA00022777"/>
    </source>
</evidence>
<dbReference type="FunFam" id="3.30.565.10:FF:000032">
    <property type="entry name" value="Phosphate regulon sensor histidine kinase PhoR"/>
    <property type="match status" value="1"/>
</dbReference>
<evidence type="ECO:0000256" key="7">
    <source>
        <dbReference type="ARBA" id="ARBA00022553"/>
    </source>
</evidence>
<keyword evidence="9 20" id="KW-0808">Transferase</keyword>
<keyword evidence="16 18" id="KW-0472">Membrane</keyword>
<evidence type="ECO:0000313" key="21">
    <source>
        <dbReference type="Proteomes" id="UP000244441"/>
    </source>
</evidence>
<dbReference type="Pfam" id="PF00512">
    <property type="entry name" value="HisKA"/>
    <property type="match status" value="1"/>
</dbReference>
<dbReference type="KEGG" id="cate:C2869_15070"/>
<gene>
    <name evidence="20" type="primary">phoR</name>
    <name evidence="20" type="ORF">C2869_15070</name>
</gene>
<evidence type="ECO:0000256" key="4">
    <source>
        <dbReference type="ARBA" id="ARBA00019665"/>
    </source>
</evidence>
<keyword evidence="10 18" id="KW-0812">Transmembrane</keyword>
<evidence type="ECO:0000256" key="11">
    <source>
        <dbReference type="ARBA" id="ARBA00022741"/>
    </source>
</evidence>
<feature type="transmembrane region" description="Helical" evidence="18">
    <location>
        <begin position="7"/>
        <end position="25"/>
    </location>
</feature>
<evidence type="ECO:0000256" key="9">
    <source>
        <dbReference type="ARBA" id="ARBA00022679"/>
    </source>
</evidence>
<evidence type="ECO:0000256" key="14">
    <source>
        <dbReference type="ARBA" id="ARBA00022989"/>
    </source>
</evidence>
<dbReference type="InterPro" id="IPR003661">
    <property type="entry name" value="HisK_dim/P_dom"/>
</dbReference>
<keyword evidence="7" id="KW-0597">Phosphoprotein</keyword>
<comment type="function">
    <text evidence="17">Member of the two-component regulatory system PhoR/PhoB involved in the phosphate regulon genes expression. PhoR may function as a membrane-associated protein kinase that phosphorylates PhoB in response to environmental signals.</text>
</comment>
<dbReference type="InterPro" id="IPR036097">
    <property type="entry name" value="HisK_dim/P_sf"/>
</dbReference>
<dbReference type="PRINTS" id="PR00344">
    <property type="entry name" value="BCTRLSENSOR"/>
</dbReference>
<dbReference type="PANTHER" id="PTHR45453">
    <property type="entry name" value="PHOSPHATE REGULON SENSOR PROTEIN PHOR"/>
    <property type="match status" value="1"/>
</dbReference>
<evidence type="ECO:0000256" key="13">
    <source>
        <dbReference type="ARBA" id="ARBA00022840"/>
    </source>
</evidence>
<keyword evidence="12 20" id="KW-0418">Kinase</keyword>
<dbReference type="Pfam" id="PF11808">
    <property type="entry name" value="PhoR"/>
    <property type="match status" value="1"/>
</dbReference>
<evidence type="ECO:0000256" key="1">
    <source>
        <dbReference type="ARBA" id="ARBA00000085"/>
    </source>
</evidence>
<dbReference type="Pfam" id="PF02518">
    <property type="entry name" value="HATPase_c"/>
    <property type="match status" value="1"/>
</dbReference>
<dbReference type="InterPro" id="IPR050351">
    <property type="entry name" value="BphY/WalK/GraS-like"/>
</dbReference>
<reference evidence="20 21" key="1">
    <citation type="submission" date="2018-01" db="EMBL/GenBank/DDBJ databases">
        <title>Genome sequence of a Cantenovulum-like bacteria.</title>
        <authorList>
            <person name="Tan W.R."/>
            <person name="Lau N.-S."/>
            <person name="Go F."/>
            <person name="Amirul A.-A.A."/>
        </authorList>
    </citation>
    <scope>NUCLEOTIDE SEQUENCE [LARGE SCALE GENOMIC DNA]</scope>
    <source>
        <strain evidence="20 21">CCB-QB4</strain>
    </source>
</reference>
<dbReference type="SUPFAM" id="SSF55874">
    <property type="entry name" value="ATPase domain of HSP90 chaperone/DNA topoisomerase II/histidine kinase"/>
    <property type="match status" value="1"/>
</dbReference>
<dbReference type="InterPro" id="IPR036890">
    <property type="entry name" value="HATPase_C_sf"/>
</dbReference>
<keyword evidence="15" id="KW-0902">Two-component regulatory system</keyword>
<evidence type="ECO:0000256" key="5">
    <source>
        <dbReference type="ARBA" id="ARBA00022448"/>
    </source>
</evidence>
<dbReference type="PANTHER" id="PTHR45453:SF1">
    <property type="entry name" value="PHOSPHATE REGULON SENSOR PROTEIN PHOR"/>
    <property type="match status" value="1"/>
</dbReference>
<sequence length="440" mass="50795">MNQNAQHFKLVFSLGLVTGLSFVLSLYFDNFIFFMFLGVLGLLLAHHYNFVRLFNWLWHRKTLYPPQSKGSWGEIFDGIYKLQLKNRSRRKELGRFLKRFREGAEALPDGIVLMRNNGQIAWCNQLASHLLGIRWPDDNNIRIDNLVRHPDFIEAYTSKQFDEPIIIPSPIAHDLVIEIRIVPYTYDEYLLLARDVTQVSRLNQMRKDFIANVSHELKTPLTVIQGYLEMYRDYDMQIPINPKSINSMLEQSERMMSLISQLLVLSRIEANSESLFDQVIDVRKMLAVIESEATQLNTHKNHSIQFVIQPDLMIYGIEDEMRSAMTNLVKNAIHYTQPEGEITVSWSLTEQGNALFKVEDNGLGIAEHHLARLTERFYRVDKARARSSGGTGLGLSIVKHVLQHHHSELMIDSVENKGSSFSFEIPQDLVLLEQPLKQAN</sequence>
<dbReference type="PROSITE" id="PS50109">
    <property type="entry name" value="HIS_KIN"/>
    <property type="match status" value="1"/>
</dbReference>
<name>A0A2S0VTY9_9ALTE</name>
<comment type="subcellular location">
    <subcellularLocation>
        <location evidence="2">Cell membrane</location>
    </subcellularLocation>
</comment>
<dbReference type="SUPFAM" id="SSF55785">
    <property type="entry name" value="PYP-like sensor domain (PAS domain)"/>
    <property type="match status" value="1"/>
</dbReference>
<dbReference type="GO" id="GO:0004721">
    <property type="term" value="F:phosphoprotein phosphatase activity"/>
    <property type="evidence" value="ECO:0007669"/>
    <property type="project" value="InterPro"/>
</dbReference>
<keyword evidence="5" id="KW-0813">Transport</keyword>
<dbReference type="GO" id="GO:0005886">
    <property type="term" value="C:plasma membrane"/>
    <property type="evidence" value="ECO:0007669"/>
    <property type="project" value="UniProtKB-SubCell"/>
</dbReference>
<dbReference type="InterPro" id="IPR003594">
    <property type="entry name" value="HATPase_dom"/>
</dbReference>
<dbReference type="EC" id="2.7.13.3" evidence="3"/>
<dbReference type="AlphaFoldDB" id="A0A2S0VTY9"/>
<evidence type="ECO:0000256" key="8">
    <source>
        <dbReference type="ARBA" id="ARBA00022592"/>
    </source>
</evidence>
<keyword evidence="11" id="KW-0547">Nucleotide-binding</keyword>
<evidence type="ECO:0000256" key="2">
    <source>
        <dbReference type="ARBA" id="ARBA00004236"/>
    </source>
</evidence>
<feature type="domain" description="Histidine kinase" evidence="19">
    <location>
        <begin position="212"/>
        <end position="429"/>
    </location>
</feature>
<keyword evidence="8" id="KW-0592">Phosphate transport</keyword>
<keyword evidence="21" id="KW-1185">Reference proteome</keyword>
<dbReference type="InterPro" id="IPR035965">
    <property type="entry name" value="PAS-like_dom_sf"/>
</dbReference>
<organism evidence="20 21">
    <name type="scientific">Saccharobesus litoralis</name>
    <dbReference type="NCBI Taxonomy" id="2172099"/>
    <lineage>
        <taxon>Bacteria</taxon>
        <taxon>Pseudomonadati</taxon>
        <taxon>Pseudomonadota</taxon>
        <taxon>Gammaproteobacteria</taxon>
        <taxon>Alteromonadales</taxon>
        <taxon>Alteromonadaceae</taxon>
        <taxon>Saccharobesus</taxon>
    </lineage>
</organism>
<dbReference type="GO" id="GO:0000155">
    <property type="term" value="F:phosphorelay sensor kinase activity"/>
    <property type="evidence" value="ECO:0007669"/>
    <property type="project" value="InterPro"/>
</dbReference>
<keyword evidence="6" id="KW-1003">Cell membrane</keyword>
<dbReference type="InterPro" id="IPR021766">
    <property type="entry name" value="PhoR_N"/>
</dbReference>
<evidence type="ECO:0000259" key="19">
    <source>
        <dbReference type="PROSITE" id="PS50109"/>
    </source>
</evidence>
<dbReference type="CDD" id="cd00082">
    <property type="entry name" value="HisKA"/>
    <property type="match status" value="1"/>
</dbReference>
<dbReference type="EMBL" id="CP026604">
    <property type="protein sequence ID" value="AWB67678.1"/>
    <property type="molecule type" value="Genomic_DNA"/>
</dbReference>
<dbReference type="NCBIfam" id="NF008235">
    <property type="entry name" value="PRK11006.1"/>
    <property type="match status" value="1"/>
</dbReference>
<evidence type="ECO:0000256" key="15">
    <source>
        <dbReference type="ARBA" id="ARBA00023012"/>
    </source>
</evidence>
<proteinExistence type="predicted"/>
<evidence type="ECO:0000256" key="18">
    <source>
        <dbReference type="SAM" id="Phobius"/>
    </source>
</evidence>
<evidence type="ECO:0000256" key="16">
    <source>
        <dbReference type="ARBA" id="ARBA00023136"/>
    </source>
</evidence>
<comment type="catalytic activity">
    <reaction evidence="1">
        <text>ATP + protein L-histidine = ADP + protein N-phospho-L-histidine.</text>
        <dbReference type="EC" id="2.7.13.3"/>
    </reaction>
</comment>
<keyword evidence="14 18" id="KW-1133">Transmembrane helix</keyword>
<dbReference type="Gene3D" id="1.10.287.130">
    <property type="match status" value="1"/>
</dbReference>
<dbReference type="GO" id="GO:0016036">
    <property type="term" value="P:cellular response to phosphate starvation"/>
    <property type="evidence" value="ECO:0007669"/>
    <property type="project" value="TreeGrafter"/>
</dbReference>